<dbReference type="GO" id="GO:0060326">
    <property type="term" value="P:cell chemotaxis"/>
    <property type="evidence" value="ECO:0007669"/>
    <property type="project" value="TreeGrafter"/>
</dbReference>
<keyword evidence="10" id="KW-0325">Glycoprotein</keyword>
<keyword evidence="3" id="KW-1003">Cell membrane</keyword>
<comment type="subcellular location">
    <subcellularLocation>
        <location evidence="1">Cell membrane</location>
        <topology evidence="1">Multi-pass membrane protein</topology>
    </subcellularLocation>
</comment>
<dbReference type="InterPro" id="IPR017452">
    <property type="entry name" value="GPCR_Rhodpsn_7TM"/>
</dbReference>
<dbReference type="AlphaFoldDB" id="A0A8C6WES1"/>
<dbReference type="GO" id="GO:0006954">
    <property type="term" value="P:inflammatory response"/>
    <property type="evidence" value="ECO:0007669"/>
    <property type="project" value="InterPro"/>
</dbReference>
<dbReference type="Proteomes" id="UP000694523">
    <property type="component" value="Unplaced"/>
</dbReference>
<evidence type="ECO:0000256" key="13">
    <source>
        <dbReference type="RuleBase" id="RU000688"/>
    </source>
</evidence>
<dbReference type="GO" id="GO:0007204">
    <property type="term" value="P:positive regulation of cytosolic calcium ion concentration"/>
    <property type="evidence" value="ECO:0007669"/>
    <property type="project" value="TreeGrafter"/>
</dbReference>
<dbReference type="GO" id="GO:0009612">
    <property type="term" value="P:response to mechanical stimulus"/>
    <property type="evidence" value="ECO:0007669"/>
    <property type="project" value="InterPro"/>
</dbReference>
<dbReference type="GO" id="GO:0019722">
    <property type="term" value="P:calcium-mediated signaling"/>
    <property type="evidence" value="ECO:0007669"/>
    <property type="project" value="TreeGrafter"/>
</dbReference>
<reference evidence="16" key="1">
    <citation type="submission" date="2025-08" db="UniProtKB">
        <authorList>
            <consortium name="Ensembl"/>
        </authorList>
    </citation>
    <scope>IDENTIFICATION</scope>
</reference>
<keyword evidence="9 13" id="KW-0675">Receptor</keyword>
<evidence type="ECO:0000256" key="9">
    <source>
        <dbReference type="ARBA" id="ARBA00023170"/>
    </source>
</evidence>
<proteinExistence type="inferred from homology"/>
<keyword evidence="6 13" id="KW-0297">G-protein coupled receptor</keyword>
<feature type="domain" description="G-protein coupled receptors family 1 profile" evidence="15">
    <location>
        <begin position="51"/>
        <end position="306"/>
    </location>
</feature>
<dbReference type="GO" id="GO:0009897">
    <property type="term" value="C:external side of plasma membrane"/>
    <property type="evidence" value="ECO:0007669"/>
    <property type="project" value="TreeGrafter"/>
</dbReference>
<dbReference type="InterPro" id="IPR000276">
    <property type="entry name" value="GPCR_Rhodpsn"/>
</dbReference>
<keyword evidence="8" id="KW-1015">Disulfide bond</keyword>
<evidence type="ECO:0000256" key="2">
    <source>
        <dbReference type="ARBA" id="ARBA00021062"/>
    </source>
</evidence>
<dbReference type="GO" id="GO:0016493">
    <property type="term" value="F:C-C chemokine receptor activity"/>
    <property type="evidence" value="ECO:0007669"/>
    <property type="project" value="TreeGrafter"/>
</dbReference>
<evidence type="ECO:0000256" key="6">
    <source>
        <dbReference type="ARBA" id="ARBA00023040"/>
    </source>
</evidence>
<evidence type="ECO:0000256" key="7">
    <source>
        <dbReference type="ARBA" id="ARBA00023136"/>
    </source>
</evidence>
<feature type="transmembrane region" description="Helical" evidence="14">
    <location>
        <begin position="202"/>
        <end position="225"/>
    </location>
</feature>
<dbReference type="PRINTS" id="PR00993">
    <property type="entry name" value="BRADYKINNB1R"/>
</dbReference>
<evidence type="ECO:0000313" key="16">
    <source>
        <dbReference type="Ensembl" id="ENSNMLP00000001982.1"/>
    </source>
</evidence>
<dbReference type="InterPro" id="IPR050119">
    <property type="entry name" value="CCR1-9-like"/>
</dbReference>
<evidence type="ECO:0000256" key="14">
    <source>
        <dbReference type="SAM" id="Phobius"/>
    </source>
</evidence>
<evidence type="ECO:0000259" key="15">
    <source>
        <dbReference type="PROSITE" id="PS50262"/>
    </source>
</evidence>
<dbReference type="PRINTS" id="PR00237">
    <property type="entry name" value="GPCRRHODOPSN"/>
</dbReference>
<protein>
    <recommendedName>
        <fullName evidence="2">B1 bradykinin receptor</fullName>
    </recommendedName>
</protein>
<feature type="transmembrane region" description="Helical" evidence="14">
    <location>
        <begin position="72"/>
        <end position="90"/>
    </location>
</feature>
<evidence type="ECO:0000256" key="5">
    <source>
        <dbReference type="ARBA" id="ARBA00022989"/>
    </source>
</evidence>
<dbReference type="PRINTS" id="PR00425">
    <property type="entry name" value="BRADYKININR"/>
</dbReference>
<sequence length="362" mass="41004">MEPWTHFSTSTSWTNITNTTTSSVPPTGEWDLVYALVPPYVFAISVLGLAFNSFVLFVFLAAREPLTVAEIYLSNLALADFLLVCGLPFWATNIQNKFNWPYGDAMCKAVNSVMVVNLYVSIYTLVMISVDRYLALVKTMKALWLRRSLYAKIVCFALWVFAVLLSLPTGVHRKVLYVEELDTVSCVLKYGHSSSWKLAHQILLNLAGFLLPVLVIVFCSANIVVTLSRRREATFRDGTDKKATILVYLVTLVFLLSWSPFVFTFLDVLCDLGVLEEVVWFHALDIGGQGSVYLAFLNSVLNPVLYVCSGQYFKRKVRAICRRNRGTRRGSDMTLYQRSVISTFVNRTEQIKPVVWVDKEHL</sequence>
<dbReference type="PANTHER" id="PTHR10489">
    <property type="entry name" value="CELL ADHESION MOLECULE"/>
    <property type="match status" value="1"/>
</dbReference>
<keyword evidence="7 14" id="KW-0472">Membrane</keyword>
<feature type="transmembrane region" description="Helical" evidence="14">
    <location>
        <begin position="110"/>
        <end position="128"/>
    </location>
</feature>
<name>A0A8C6WES1_9GOBI</name>
<dbReference type="InterPro" id="IPR001186">
    <property type="entry name" value="Brdyknn_1_rcpt"/>
</dbReference>
<feature type="transmembrane region" description="Helical" evidence="14">
    <location>
        <begin position="286"/>
        <end position="308"/>
    </location>
</feature>
<evidence type="ECO:0000256" key="12">
    <source>
        <dbReference type="ARBA" id="ARBA00025112"/>
    </source>
</evidence>
<dbReference type="PANTHER" id="PTHR10489:SF957">
    <property type="entry name" value="B2 BRADYKININ RECEPTOR"/>
    <property type="match status" value="1"/>
</dbReference>
<feature type="transmembrane region" description="Helical" evidence="14">
    <location>
        <begin position="245"/>
        <end position="266"/>
    </location>
</feature>
<comment type="similarity">
    <text evidence="13">Belongs to the G-protein coupled receptor 1 family.</text>
</comment>
<keyword evidence="4 13" id="KW-0812">Transmembrane</keyword>
<accession>A0A8C6WES1</accession>
<dbReference type="PROSITE" id="PS50262">
    <property type="entry name" value="G_PROTEIN_RECEP_F1_2"/>
    <property type="match status" value="1"/>
</dbReference>
<keyword evidence="5 14" id="KW-1133">Transmembrane helix</keyword>
<evidence type="ECO:0000313" key="17">
    <source>
        <dbReference type="Proteomes" id="UP000694523"/>
    </source>
</evidence>
<dbReference type="GO" id="GO:0019957">
    <property type="term" value="F:C-C chemokine binding"/>
    <property type="evidence" value="ECO:0007669"/>
    <property type="project" value="TreeGrafter"/>
</dbReference>
<evidence type="ECO:0000256" key="11">
    <source>
        <dbReference type="ARBA" id="ARBA00023224"/>
    </source>
</evidence>
<dbReference type="InterPro" id="IPR000496">
    <property type="entry name" value="Brdyknn_rcpt"/>
</dbReference>
<comment type="function">
    <text evidence="12">This is a receptor for bradykinin. Could be a factor in chronic pain and inflammation.</text>
</comment>
<evidence type="ECO:0000256" key="4">
    <source>
        <dbReference type="ARBA" id="ARBA00022692"/>
    </source>
</evidence>
<dbReference type="Pfam" id="PF00001">
    <property type="entry name" value="7tm_1"/>
    <property type="match status" value="1"/>
</dbReference>
<evidence type="ECO:0000256" key="1">
    <source>
        <dbReference type="ARBA" id="ARBA00004651"/>
    </source>
</evidence>
<feature type="transmembrane region" description="Helical" evidence="14">
    <location>
        <begin position="149"/>
        <end position="167"/>
    </location>
</feature>
<dbReference type="PROSITE" id="PS00237">
    <property type="entry name" value="G_PROTEIN_RECEP_F1_1"/>
    <property type="match status" value="1"/>
</dbReference>
<reference evidence="16" key="2">
    <citation type="submission" date="2025-09" db="UniProtKB">
        <authorList>
            <consortium name="Ensembl"/>
        </authorList>
    </citation>
    <scope>IDENTIFICATION</scope>
</reference>
<dbReference type="GO" id="GO:0006955">
    <property type="term" value="P:immune response"/>
    <property type="evidence" value="ECO:0007669"/>
    <property type="project" value="TreeGrafter"/>
</dbReference>
<keyword evidence="17" id="KW-1185">Reference proteome</keyword>
<organism evidence="16 17">
    <name type="scientific">Neogobius melanostomus</name>
    <name type="common">round goby</name>
    <dbReference type="NCBI Taxonomy" id="47308"/>
    <lineage>
        <taxon>Eukaryota</taxon>
        <taxon>Metazoa</taxon>
        <taxon>Chordata</taxon>
        <taxon>Craniata</taxon>
        <taxon>Vertebrata</taxon>
        <taxon>Euteleostomi</taxon>
        <taxon>Actinopterygii</taxon>
        <taxon>Neopterygii</taxon>
        <taxon>Teleostei</taxon>
        <taxon>Neoteleostei</taxon>
        <taxon>Acanthomorphata</taxon>
        <taxon>Gobiaria</taxon>
        <taxon>Gobiiformes</taxon>
        <taxon>Gobioidei</taxon>
        <taxon>Gobiidae</taxon>
        <taxon>Benthophilinae</taxon>
        <taxon>Neogobiini</taxon>
        <taxon>Neogobius</taxon>
    </lineage>
</organism>
<dbReference type="GO" id="GO:0004947">
    <property type="term" value="F:bradykinin receptor activity"/>
    <property type="evidence" value="ECO:0007669"/>
    <property type="project" value="InterPro"/>
</dbReference>
<evidence type="ECO:0000256" key="10">
    <source>
        <dbReference type="ARBA" id="ARBA00023180"/>
    </source>
</evidence>
<dbReference type="SUPFAM" id="SSF81321">
    <property type="entry name" value="Family A G protein-coupled receptor-like"/>
    <property type="match status" value="1"/>
</dbReference>
<evidence type="ECO:0000256" key="3">
    <source>
        <dbReference type="ARBA" id="ARBA00022475"/>
    </source>
</evidence>
<dbReference type="Gene3D" id="1.20.1070.10">
    <property type="entry name" value="Rhodopsin 7-helix transmembrane proteins"/>
    <property type="match status" value="1"/>
</dbReference>
<evidence type="ECO:0000256" key="8">
    <source>
        <dbReference type="ARBA" id="ARBA00023157"/>
    </source>
</evidence>
<dbReference type="Ensembl" id="ENSNMLT00000002301.1">
    <property type="protein sequence ID" value="ENSNMLP00000001982.1"/>
    <property type="gene ID" value="ENSNMLG00000001533.1"/>
</dbReference>
<keyword evidence="11 13" id="KW-0807">Transducer</keyword>
<feature type="transmembrane region" description="Helical" evidence="14">
    <location>
        <begin position="40"/>
        <end position="60"/>
    </location>
</feature>